<accession>A0A368ZWF5</accession>
<dbReference type="Proteomes" id="UP000253506">
    <property type="component" value="Unassembled WGS sequence"/>
</dbReference>
<gene>
    <name evidence="1" type="ORF">DFP77_11749</name>
</gene>
<evidence type="ECO:0000313" key="1">
    <source>
        <dbReference type="EMBL" id="RCX01275.1"/>
    </source>
</evidence>
<organism evidence="1 2">
    <name type="scientific">Marinomonas foliarum</name>
    <dbReference type="NCBI Taxonomy" id="491950"/>
    <lineage>
        <taxon>Bacteria</taxon>
        <taxon>Pseudomonadati</taxon>
        <taxon>Pseudomonadota</taxon>
        <taxon>Gammaproteobacteria</taxon>
        <taxon>Oceanospirillales</taxon>
        <taxon>Oceanospirillaceae</taxon>
        <taxon>Marinomonas</taxon>
    </lineage>
</organism>
<dbReference type="EMBL" id="QPJQ01000017">
    <property type="protein sequence ID" value="RCX01275.1"/>
    <property type="molecule type" value="Genomic_DNA"/>
</dbReference>
<reference evidence="1 2" key="1">
    <citation type="submission" date="2018-07" db="EMBL/GenBank/DDBJ databases">
        <title>Genomic Encyclopedia of Type Strains, Phase III (KMG-III): the genomes of soil and plant-associated and newly described type strains.</title>
        <authorList>
            <person name="Whitman W."/>
        </authorList>
    </citation>
    <scope>NUCLEOTIDE SEQUENCE [LARGE SCALE GENOMIC DNA]</scope>
    <source>
        <strain evidence="1 2">CECT 7731</strain>
    </source>
</reference>
<evidence type="ECO:0000313" key="2">
    <source>
        <dbReference type="Proteomes" id="UP000253506"/>
    </source>
</evidence>
<sequence>MLLHYFINYGNIRFSKDCFHCLFEDFTELAKVAQVDCLGRQQGACPFAYA</sequence>
<name>A0A368ZWF5_9GAMM</name>
<dbReference type="AlphaFoldDB" id="A0A368ZWF5"/>
<protein>
    <submittedName>
        <fullName evidence="1">Uncharacterized protein</fullName>
    </submittedName>
</protein>
<proteinExistence type="predicted"/>
<comment type="caution">
    <text evidence="1">The sequence shown here is derived from an EMBL/GenBank/DDBJ whole genome shotgun (WGS) entry which is preliminary data.</text>
</comment>